<dbReference type="GO" id="GO:2000147">
    <property type="term" value="P:positive regulation of cell motility"/>
    <property type="evidence" value="ECO:0007669"/>
    <property type="project" value="Ensembl"/>
</dbReference>
<dbReference type="GO" id="GO:0019899">
    <property type="term" value="F:enzyme binding"/>
    <property type="evidence" value="ECO:0007669"/>
    <property type="project" value="Ensembl"/>
</dbReference>
<comment type="similarity">
    <text evidence="2">Belongs to the DUOXA family.</text>
</comment>
<evidence type="ECO:0000256" key="6">
    <source>
        <dbReference type="ARBA" id="ARBA00023180"/>
    </source>
</evidence>
<dbReference type="GO" id="GO:0042743">
    <property type="term" value="P:hydrogen peroxide metabolic process"/>
    <property type="evidence" value="ECO:0007669"/>
    <property type="project" value="Ensembl"/>
</dbReference>
<dbReference type="PANTHER" id="PTHR31158">
    <property type="entry name" value="DUAL OXIDASE 2"/>
    <property type="match status" value="1"/>
</dbReference>
<accession>A0A452UWM2</accession>
<dbReference type="GO" id="GO:0050727">
    <property type="term" value="P:regulation of inflammatory response"/>
    <property type="evidence" value="ECO:0007669"/>
    <property type="project" value="Ensembl"/>
</dbReference>
<dbReference type="GeneTree" id="ENSGT00390000008240"/>
<protein>
    <submittedName>
        <fullName evidence="8">Dual oxidase maturation factor 2</fullName>
    </submittedName>
</protein>
<dbReference type="GO" id="GO:0010729">
    <property type="term" value="P:positive regulation of hydrogen peroxide biosynthetic process"/>
    <property type="evidence" value="ECO:0007669"/>
    <property type="project" value="Ensembl"/>
</dbReference>
<dbReference type="GO" id="GO:2000609">
    <property type="term" value="P:regulation of thyroid hormone generation"/>
    <property type="evidence" value="ECO:0007669"/>
    <property type="project" value="Ensembl"/>
</dbReference>
<proteinExistence type="inferred from homology"/>
<dbReference type="AlphaFoldDB" id="A0A452UWM2"/>
<feature type="transmembrane region" description="Helical" evidence="7">
    <location>
        <begin position="220"/>
        <end position="243"/>
    </location>
</feature>
<feature type="transmembrane region" description="Helical" evidence="7">
    <location>
        <begin position="263"/>
        <end position="287"/>
    </location>
</feature>
<dbReference type="GO" id="GO:0005886">
    <property type="term" value="C:plasma membrane"/>
    <property type="evidence" value="ECO:0007669"/>
    <property type="project" value="Ensembl"/>
</dbReference>
<feature type="transmembrane region" description="Helical" evidence="7">
    <location>
        <begin position="190"/>
        <end position="208"/>
    </location>
</feature>
<comment type="subcellular location">
    <subcellularLocation>
        <location evidence="1">Membrane</location>
        <topology evidence="1">Multi-pass membrane protein</topology>
    </subcellularLocation>
</comment>
<dbReference type="GO" id="GO:0005789">
    <property type="term" value="C:endoplasmic reticulum membrane"/>
    <property type="evidence" value="ECO:0007669"/>
    <property type="project" value="InterPro"/>
</dbReference>
<keyword evidence="4 7" id="KW-1133">Transmembrane helix</keyword>
<dbReference type="PANTHER" id="PTHR31158:SF2">
    <property type="entry name" value="DUAL OXIDASE MATURATION FACTOR 2"/>
    <property type="match status" value="1"/>
</dbReference>
<reference evidence="8" key="1">
    <citation type="submission" date="2019-03" db="UniProtKB">
        <authorList>
            <consortium name="Ensembl"/>
        </authorList>
    </citation>
    <scope>IDENTIFICATION</scope>
</reference>
<keyword evidence="5 7" id="KW-0472">Membrane</keyword>
<gene>
    <name evidence="8" type="primary">DUOXA2</name>
</gene>
<keyword evidence="6" id="KW-0325">Glycoprotein</keyword>
<evidence type="ECO:0000256" key="3">
    <source>
        <dbReference type="ARBA" id="ARBA00022692"/>
    </source>
</evidence>
<evidence type="ECO:0000256" key="5">
    <source>
        <dbReference type="ARBA" id="ARBA00023136"/>
    </source>
</evidence>
<dbReference type="GO" id="GO:0031252">
    <property type="term" value="C:cell leading edge"/>
    <property type="evidence" value="ECO:0007669"/>
    <property type="project" value="Ensembl"/>
</dbReference>
<keyword evidence="3 7" id="KW-0812">Transmembrane</keyword>
<evidence type="ECO:0000256" key="4">
    <source>
        <dbReference type="ARBA" id="ARBA00022989"/>
    </source>
</evidence>
<name>A0A452UWM2_URSMA</name>
<dbReference type="GO" id="GO:0051604">
    <property type="term" value="P:protein maturation"/>
    <property type="evidence" value="ECO:0007669"/>
    <property type="project" value="Ensembl"/>
</dbReference>
<evidence type="ECO:0000256" key="1">
    <source>
        <dbReference type="ARBA" id="ARBA00004141"/>
    </source>
</evidence>
<dbReference type="InterPro" id="IPR018469">
    <property type="entry name" value="Dual_oxidase_maturation_fac"/>
</dbReference>
<dbReference type="GO" id="GO:0005829">
    <property type="term" value="C:cytosol"/>
    <property type="evidence" value="ECO:0007669"/>
    <property type="project" value="Ensembl"/>
</dbReference>
<dbReference type="GO" id="GO:0015031">
    <property type="term" value="P:protein transport"/>
    <property type="evidence" value="ECO:0007669"/>
    <property type="project" value="InterPro"/>
</dbReference>
<dbReference type="Pfam" id="PF10204">
    <property type="entry name" value="DuoxA"/>
    <property type="match status" value="1"/>
</dbReference>
<dbReference type="GO" id="GO:0045177">
    <property type="term" value="C:apical part of cell"/>
    <property type="evidence" value="ECO:0007669"/>
    <property type="project" value="Ensembl"/>
</dbReference>
<dbReference type="Ensembl" id="ENSUMAT00000030299.1">
    <property type="protein sequence ID" value="ENSUMAP00000025578.1"/>
    <property type="gene ID" value="ENSUMAG00000018652.1"/>
</dbReference>
<sequence>PVRNNSSLLPTQPRLGQPRALEVNHPQCFLRGKLKNSDLTSPLSPVQERRGSGKEKWDPARLPGWHFSLSSGPSLAQLQHDSVEWRAAFLPPAPASPRLQRPIAHRHSGVLGLGCQLPAHLAWDSWSIGTPVQQLNETIDYNEHFNWRLGENYAEEYSKALEKGLPDPVLYLAEKFTPSSPCGLYRQYRLAGHYASATLWVAFCFWLLSNALLSMPVPLYGGLALLTTGAFTLFSIFAFASISSVPLCPLRLGSSTLTTHYGAAFWVTLATGILCLLLGVAVVSLHYSRPGALRTFLDRSVKDYGNQVKGSLPLILNNPLHKQFGALDFTISTNL</sequence>
<evidence type="ECO:0000256" key="2">
    <source>
        <dbReference type="ARBA" id="ARBA00009816"/>
    </source>
</evidence>
<evidence type="ECO:0000313" key="8">
    <source>
        <dbReference type="Ensembl" id="ENSUMAP00000025578"/>
    </source>
</evidence>
<evidence type="ECO:0000256" key="7">
    <source>
        <dbReference type="SAM" id="Phobius"/>
    </source>
</evidence>
<organism evidence="8">
    <name type="scientific">Ursus maritimus</name>
    <name type="common">Polar bear</name>
    <name type="synonym">Thalarctos maritimus</name>
    <dbReference type="NCBI Taxonomy" id="29073"/>
    <lineage>
        <taxon>Eukaryota</taxon>
        <taxon>Metazoa</taxon>
        <taxon>Chordata</taxon>
        <taxon>Craniata</taxon>
        <taxon>Vertebrata</taxon>
        <taxon>Euteleostomi</taxon>
        <taxon>Mammalia</taxon>
        <taxon>Eutheria</taxon>
        <taxon>Laurasiatheria</taxon>
        <taxon>Carnivora</taxon>
        <taxon>Caniformia</taxon>
        <taxon>Ursidae</taxon>
        <taxon>Ursus</taxon>
    </lineage>
</organism>